<keyword evidence="2" id="KW-1185">Reference proteome</keyword>
<sequence>MKYELSTNLVSIKELKCDISAEDYGELNDTWATSIQNAWLKGANLDRHGIVWISSKYLHTLLRIKKDLVNYHLATIGRSGADYITGTEFIYLLSNIFDSATTFRRRDYIRYSERLYILIRDSDKAEVMRARYYEDLTDKKNKLKVQRIKKYKIVIDELTGANLKTQTAEFSHIRSVAIYPDLQLELDNGLIVNKKTHEIITEKGIQNEDDLYTLCLAKGWNTKWYNFYKQTFI</sequence>
<dbReference type="Proteomes" id="UP000070401">
    <property type="component" value="Unassembled WGS sequence"/>
</dbReference>
<protein>
    <submittedName>
        <fullName evidence="1">Uncharacterized protein</fullName>
    </submittedName>
</protein>
<dbReference type="AlphaFoldDB" id="A0A133NZE8"/>
<comment type="caution">
    <text evidence="1">The sequence shown here is derived from an EMBL/GenBank/DDBJ whole genome shotgun (WGS) entry which is preliminary data.</text>
</comment>
<dbReference type="EMBL" id="LRPY01000104">
    <property type="protein sequence ID" value="KXA21671.1"/>
    <property type="molecule type" value="Genomic_DNA"/>
</dbReference>
<evidence type="ECO:0000313" key="2">
    <source>
        <dbReference type="Proteomes" id="UP000070401"/>
    </source>
</evidence>
<evidence type="ECO:0000313" key="1">
    <source>
        <dbReference type="EMBL" id="KXA21671.1"/>
    </source>
</evidence>
<accession>A0A133NZE8</accession>
<reference evidence="2" key="1">
    <citation type="submission" date="2016-01" db="EMBL/GenBank/DDBJ databases">
        <authorList>
            <person name="Mitreva M."/>
            <person name="Pepin K.H."/>
            <person name="Mihindukulasuriya K.A."/>
            <person name="Fulton R."/>
            <person name="Fronick C."/>
            <person name="O'Laughlin M."/>
            <person name="Miner T."/>
            <person name="Herter B."/>
            <person name="Rosa B.A."/>
            <person name="Cordes M."/>
            <person name="Tomlinson C."/>
            <person name="Wollam A."/>
            <person name="Palsikar V.B."/>
            <person name="Mardis E.R."/>
            <person name="Wilson R.K."/>
        </authorList>
    </citation>
    <scope>NUCLEOTIDE SEQUENCE [LARGE SCALE GENOMIC DNA]</scope>
    <source>
        <strain evidence="2">MJR7757B</strain>
    </source>
</reference>
<organism evidence="1 2">
    <name type="scientific">Fusobacterium nucleatum</name>
    <dbReference type="NCBI Taxonomy" id="851"/>
    <lineage>
        <taxon>Bacteria</taxon>
        <taxon>Fusobacteriati</taxon>
        <taxon>Fusobacteriota</taxon>
        <taxon>Fusobacteriia</taxon>
        <taxon>Fusobacteriales</taxon>
        <taxon>Fusobacteriaceae</taxon>
        <taxon>Fusobacterium</taxon>
    </lineage>
</organism>
<gene>
    <name evidence="1" type="ORF">HMPREF3221_01075</name>
</gene>
<dbReference type="PATRIC" id="fig|851.8.peg.1077"/>
<name>A0A133NZE8_FUSNU</name>
<dbReference type="RefSeq" id="WP_022070028.1">
    <property type="nucleotide sequence ID" value="NZ_KQ956692.1"/>
</dbReference>
<proteinExistence type="predicted"/>